<name>A0A9N7UVL3_PLEPL</name>
<comment type="caution">
    <text evidence="2">The sequence shown here is derived from an EMBL/GenBank/DDBJ whole genome shotgun (WGS) entry which is preliminary data.</text>
</comment>
<evidence type="ECO:0000313" key="2">
    <source>
        <dbReference type="EMBL" id="CAB1440237.1"/>
    </source>
</evidence>
<accession>A0A9N7UVL3</accession>
<reference evidence="2" key="1">
    <citation type="submission" date="2020-03" db="EMBL/GenBank/DDBJ databases">
        <authorList>
            <person name="Weist P."/>
        </authorList>
    </citation>
    <scope>NUCLEOTIDE SEQUENCE</scope>
</reference>
<proteinExistence type="predicted"/>
<feature type="region of interest" description="Disordered" evidence="1">
    <location>
        <begin position="144"/>
        <end position="192"/>
    </location>
</feature>
<feature type="compositionally biased region" description="Basic and acidic residues" evidence="1">
    <location>
        <begin position="1"/>
        <end position="40"/>
    </location>
</feature>
<feature type="compositionally biased region" description="Basic and acidic residues" evidence="1">
    <location>
        <begin position="63"/>
        <end position="76"/>
    </location>
</feature>
<gene>
    <name evidence="2" type="ORF">PLEPLA_LOCUS28003</name>
</gene>
<feature type="region of interest" description="Disordered" evidence="1">
    <location>
        <begin position="1"/>
        <end position="126"/>
    </location>
</feature>
<protein>
    <submittedName>
        <fullName evidence="2">Uncharacterized protein</fullName>
    </submittedName>
</protein>
<dbReference type="AlphaFoldDB" id="A0A9N7UVL3"/>
<dbReference type="EMBL" id="CADEAL010002418">
    <property type="protein sequence ID" value="CAB1440237.1"/>
    <property type="molecule type" value="Genomic_DNA"/>
</dbReference>
<feature type="compositionally biased region" description="Basic and acidic residues" evidence="1">
    <location>
        <begin position="161"/>
        <end position="187"/>
    </location>
</feature>
<dbReference type="Proteomes" id="UP001153269">
    <property type="component" value="Unassembled WGS sequence"/>
</dbReference>
<evidence type="ECO:0000256" key="1">
    <source>
        <dbReference type="SAM" id="MobiDB-lite"/>
    </source>
</evidence>
<feature type="compositionally biased region" description="Basic and acidic residues" evidence="1">
    <location>
        <begin position="86"/>
        <end position="107"/>
    </location>
</feature>
<organism evidence="2 3">
    <name type="scientific">Pleuronectes platessa</name>
    <name type="common">European plaice</name>
    <dbReference type="NCBI Taxonomy" id="8262"/>
    <lineage>
        <taxon>Eukaryota</taxon>
        <taxon>Metazoa</taxon>
        <taxon>Chordata</taxon>
        <taxon>Craniata</taxon>
        <taxon>Vertebrata</taxon>
        <taxon>Euteleostomi</taxon>
        <taxon>Actinopterygii</taxon>
        <taxon>Neopterygii</taxon>
        <taxon>Teleostei</taxon>
        <taxon>Neoteleostei</taxon>
        <taxon>Acanthomorphata</taxon>
        <taxon>Carangaria</taxon>
        <taxon>Pleuronectiformes</taxon>
        <taxon>Pleuronectoidei</taxon>
        <taxon>Pleuronectidae</taxon>
        <taxon>Pleuronectes</taxon>
    </lineage>
</organism>
<sequence length="254" mass="28157">MGGGENGEREKGGRETGGERDGRETGGRESPRRHTDRKTPDGTGCVSVSCGTSGEKTAKKKECRGAERQGTDRQGDRQTGGQTDRLQIDRGQTDRGTDRQASDRQGDRQTGGQTDRQAAPHVNWKRPFNHVQQQLVVSEQQMPRHPTAINPPTGRQPAAESLHHHQGDGRREHTDKVKVDGGDRDGRFTGGRLPLFPPPLVGRLFSYRRQENQLGSSIDLIVDVMEETRSVSRPELKQEVANVSIRHSHSHMNL</sequence>
<evidence type="ECO:0000313" key="3">
    <source>
        <dbReference type="Proteomes" id="UP001153269"/>
    </source>
</evidence>
<keyword evidence="3" id="KW-1185">Reference proteome</keyword>